<protein>
    <submittedName>
        <fullName evidence="2">Uncharacterized protein</fullName>
    </submittedName>
</protein>
<dbReference type="Proteomes" id="UP000032352">
    <property type="component" value="Chromosome"/>
</dbReference>
<keyword evidence="1" id="KW-0732">Signal</keyword>
<evidence type="ECO:0000313" key="2">
    <source>
        <dbReference type="EMBL" id="WDE06639.1"/>
    </source>
</evidence>
<feature type="signal peptide" evidence="1">
    <location>
        <begin position="1"/>
        <end position="22"/>
    </location>
</feature>
<dbReference type="EMBL" id="CP059733">
    <property type="protein sequence ID" value="WDE06639.1"/>
    <property type="molecule type" value="Genomic_DNA"/>
</dbReference>
<gene>
    <name evidence="2" type="ORF">SG34_006955</name>
</gene>
<proteinExistence type="predicted"/>
<name>A0AAE9Z5V0_9GAMM</name>
<sequence>MKLCRKIIICLVCAGLSSCAMVDPYEPLAKYYDDYSALPTDSITLPQAVGYARAVRMDYIKKIQAENRDLSELGIATMVLAGAIGADTIIDRSDDLITIGSILGVTGLSAAQWLSDGDRTKLYALGARALTCAVEAVVPLQSVQVADISNYKATLFTELIKVQTLYEQTILLQQSNLDSSLNLLIEKNLTDAKGQITAAQKTYKNGDILQRKVQSAGSNLQVTVDDINNKVLLGLIEGERDITSLREAIKGLVVQAGGFIEIPGQSLFTAIDAVVAEGEGYLSDKEKGQEAIHPENILRTLTQLKVALAGLNSAAFQLESVISGVTHNHSDEKLKSCGVDVVRPLSVSKSEIVFVKGVDFVETFTIAGGNKKYSIIHAIPGISVQQSEHFGARVTVKASGAELQPGSYFISVSDDKEQKQDVTVKVIEQPSQTQNQPTGKDKQFCEKPENKELDICNIQLSLQRFNLFEAPDKKNLDGKCGDNTLKGVRKLLLLMQPSEALPELKCENTVLEQLSNKINSNLPFLIPPEALNESGLLLLHARMLKEDKAVDKISQEPVGQAEVDYLNGQLAGTITAASPAADIRIMLEKLYFKRFKKYLHNKLNETSFKADTPWTDQDTQALDNSSFTDLKGKITAKSSLYALIEIAPVLFALQAPGGAR</sequence>
<evidence type="ECO:0000313" key="3">
    <source>
        <dbReference type="Proteomes" id="UP000032352"/>
    </source>
</evidence>
<reference evidence="2 3" key="1">
    <citation type="journal article" date="2015" name="Genome Announc.">
        <title>Draft Genome Sequences of Marine Isolates of Thalassomonas viridans and Thalassomonas actiniarum.</title>
        <authorList>
            <person name="Olonade I."/>
            <person name="van Zyl L.J."/>
            <person name="Trindade M."/>
        </authorList>
    </citation>
    <scope>NUCLEOTIDE SEQUENCE [LARGE SCALE GENOMIC DNA]</scope>
    <source>
        <strain evidence="2 3">XOM25</strain>
    </source>
</reference>
<dbReference type="RefSeq" id="WP_044837264.1">
    <property type="nucleotide sequence ID" value="NZ_CP059733.1"/>
</dbReference>
<dbReference type="PROSITE" id="PS51257">
    <property type="entry name" value="PROKAR_LIPOPROTEIN"/>
    <property type="match status" value="1"/>
</dbReference>
<reference evidence="2 3" key="2">
    <citation type="journal article" date="2022" name="Mar. Drugs">
        <title>Bioassay-Guided Fractionation Leads to the Detection of Cholic Acid Generated by the Rare Thalassomonas sp.</title>
        <authorList>
            <person name="Pheiffer F."/>
            <person name="Schneider Y.K."/>
            <person name="Hansen E.H."/>
            <person name="Andersen J.H."/>
            <person name="Isaksson J."/>
            <person name="Busche T."/>
            <person name="R C."/>
            <person name="Kalinowski J."/>
            <person name="Zyl L.V."/>
            <person name="Trindade M."/>
        </authorList>
    </citation>
    <scope>NUCLEOTIDE SEQUENCE [LARGE SCALE GENOMIC DNA]</scope>
    <source>
        <strain evidence="2 3">XOM25</strain>
    </source>
</reference>
<evidence type="ECO:0000256" key="1">
    <source>
        <dbReference type="SAM" id="SignalP"/>
    </source>
</evidence>
<keyword evidence="3" id="KW-1185">Reference proteome</keyword>
<organism evidence="2 3">
    <name type="scientific">Thalassomonas viridans</name>
    <dbReference type="NCBI Taxonomy" id="137584"/>
    <lineage>
        <taxon>Bacteria</taxon>
        <taxon>Pseudomonadati</taxon>
        <taxon>Pseudomonadota</taxon>
        <taxon>Gammaproteobacteria</taxon>
        <taxon>Alteromonadales</taxon>
        <taxon>Colwelliaceae</taxon>
        <taxon>Thalassomonas</taxon>
    </lineage>
</organism>
<accession>A0AAE9Z5V0</accession>
<dbReference type="KEGG" id="tvd:SG34_006955"/>
<dbReference type="AlphaFoldDB" id="A0AAE9Z5V0"/>
<feature type="chain" id="PRO_5042114760" evidence="1">
    <location>
        <begin position="23"/>
        <end position="660"/>
    </location>
</feature>